<sequence length="363" mass="39560">MKAALARIWLKYALGAMTGLAASGLAILLAWDGATPADASPPTTIALAVLGDSSSHSYQDSLSFPPGSADRGGAFRTRTFQWTEALARLRGNEFNLGPWIRWGQPGQMAWLRDLTGLHAGRTPRKEDYLYNFANSGATCRNLMGGPLHRYPQAPRLVELMDHDPGRWRNGIVVIRIGNNDWSAVMDEQARDPKAPEVLAAAAYCVEQIAATIRLIHAAHPRTRILLVGTDNEVNEPMVGERRSAAAFANIQTAFDDFNAQLRELAGTDARIAFFDLGAWFEGLWGKRGPDGTPAFKTVTIGGKLRVTNTIGDAPNNAELADHHGGLVWNALWAQSLVARLREAFNLPLTPISDEEVARFVTAQ</sequence>
<organism evidence="1 2">
    <name type="scientific">Bosea psychrotolerans</name>
    <dbReference type="NCBI Taxonomy" id="1871628"/>
    <lineage>
        <taxon>Bacteria</taxon>
        <taxon>Pseudomonadati</taxon>
        <taxon>Pseudomonadota</taxon>
        <taxon>Alphaproteobacteria</taxon>
        <taxon>Hyphomicrobiales</taxon>
        <taxon>Boseaceae</taxon>
        <taxon>Bosea</taxon>
    </lineage>
</organism>
<evidence type="ECO:0000313" key="1">
    <source>
        <dbReference type="EMBL" id="POR52608.1"/>
    </source>
</evidence>
<protein>
    <submittedName>
        <fullName evidence="1">GDSL-like lipase/acylhydrolase family protein</fullName>
    </submittedName>
</protein>
<dbReference type="InterPro" id="IPR001087">
    <property type="entry name" value="GDSL"/>
</dbReference>
<comment type="caution">
    <text evidence="1">The sequence shown here is derived from an EMBL/GenBank/DDBJ whole genome shotgun (WGS) entry which is preliminary data.</text>
</comment>
<dbReference type="Gene3D" id="3.40.50.1110">
    <property type="entry name" value="SGNH hydrolase"/>
    <property type="match status" value="1"/>
</dbReference>
<reference evidence="1 2" key="1">
    <citation type="submission" date="2018-01" db="EMBL/GenBank/DDBJ databases">
        <title>Genomic Encyclopedia of Type Strains, Phase III (KMG-III): the genomes of soil and plant-associated and newly described type strains.</title>
        <authorList>
            <person name="Whitman W."/>
        </authorList>
    </citation>
    <scope>NUCLEOTIDE SEQUENCE [LARGE SCALE GENOMIC DNA]</scope>
    <source>
        <strain evidence="1 2">1131</strain>
    </source>
</reference>
<accession>A0A2S4MCX5</accession>
<dbReference type="AlphaFoldDB" id="A0A2S4MCX5"/>
<name>A0A2S4MCX5_9HYPH</name>
<dbReference type="InterPro" id="IPR036514">
    <property type="entry name" value="SGNH_hydro_sf"/>
</dbReference>
<proteinExistence type="predicted"/>
<keyword evidence="1" id="KW-0378">Hydrolase</keyword>
<dbReference type="EMBL" id="PQFZ01000005">
    <property type="protein sequence ID" value="POR52608.1"/>
    <property type="molecule type" value="Genomic_DNA"/>
</dbReference>
<evidence type="ECO:0000313" key="2">
    <source>
        <dbReference type="Proteomes" id="UP000236919"/>
    </source>
</evidence>
<dbReference type="GO" id="GO:0016788">
    <property type="term" value="F:hydrolase activity, acting on ester bonds"/>
    <property type="evidence" value="ECO:0007669"/>
    <property type="project" value="InterPro"/>
</dbReference>
<dbReference type="SUPFAM" id="SSF52266">
    <property type="entry name" value="SGNH hydrolase"/>
    <property type="match status" value="1"/>
</dbReference>
<gene>
    <name evidence="1" type="ORF">CYD53_105273</name>
</gene>
<dbReference type="Pfam" id="PF00657">
    <property type="entry name" value="Lipase_GDSL"/>
    <property type="match status" value="1"/>
</dbReference>
<dbReference type="RefSeq" id="WP_103718215.1">
    <property type="nucleotide sequence ID" value="NZ_PQFZ01000005.1"/>
</dbReference>
<dbReference type="Proteomes" id="UP000236919">
    <property type="component" value="Unassembled WGS sequence"/>
</dbReference>
<keyword evidence="2" id="KW-1185">Reference proteome</keyword>